<dbReference type="FunFam" id="1.10.8.270:FF:000015">
    <property type="entry name" value="GTPase activating protein (Gyp2)"/>
    <property type="match status" value="1"/>
</dbReference>
<dbReference type="AlphaFoldDB" id="A0A9W4JAU2"/>
<dbReference type="GO" id="GO:0031267">
    <property type="term" value="F:small GTPase binding"/>
    <property type="evidence" value="ECO:0007669"/>
    <property type="project" value="TreeGrafter"/>
</dbReference>
<proteinExistence type="predicted"/>
<dbReference type="EMBL" id="CAJVPA010000186">
    <property type="protein sequence ID" value="CAG8381072.1"/>
    <property type="molecule type" value="Genomic_DNA"/>
</dbReference>
<evidence type="ECO:0000259" key="2">
    <source>
        <dbReference type="PROSITE" id="PS50086"/>
    </source>
</evidence>
<feature type="compositionally biased region" description="Basic and acidic residues" evidence="1">
    <location>
        <begin position="1091"/>
        <end position="1107"/>
    </location>
</feature>
<dbReference type="GO" id="GO:0005096">
    <property type="term" value="F:GTPase activator activity"/>
    <property type="evidence" value="ECO:0007669"/>
    <property type="project" value="TreeGrafter"/>
</dbReference>
<dbReference type="InterPro" id="IPR011992">
    <property type="entry name" value="EF-hand-dom_pair"/>
</dbReference>
<feature type="compositionally biased region" description="Basic and acidic residues" evidence="1">
    <location>
        <begin position="1067"/>
        <end position="1082"/>
    </location>
</feature>
<feature type="region of interest" description="Disordered" evidence="1">
    <location>
        <begin position="1016"/>
        <end position="1128"/>
    </location>
</feature>
<dbReference type="SUPFAM" id="SSF47473">
    <property type="entry name" value="EF-hand"/>
    <property type="match status" value="1"/>
</dbReference>
<dbReference type="PROSITE" id="PS50086">
    <property type="entry name" value="TBC_RABGAP"/>
    <property type="match status" value="1"/>
</dbReference>
<evidence type="ECO:0000313" key="4">
    <source>
        <dbReference type="Proteomes" id="UP001152646"/>
    </source>
</evidence>
<feature type="compositionally biased region" description="Acidic residues" evidence="1">
    <location>
        <begin position="1034"/>
        <end position="1043"/>
    </location>
</feature>
<dbReference type="SMART" id="SM00164">
    <property type="entry name" value="TBC"/>
    <property type="match status" value="1"/>
</dbReference>
<feature type="compositionally biased region" description="Basic and acidic residues" evidence="1">
    <location>
        <begin position="805"/>
        <end position="816"/>
    </location>
</feature>
<dbReference type="PANTHER" id="PTHR47219">
    <property type="entry name" value="RAB GTPASE-ACTIVATING PROTEIN 1-LIKE"/>
    <property type="match status" value="1"/>
</dbReference>
<dbReference type="Gene3D" id="1.10.238.10">
    <property type="entry name" value="EF-hand"/>
    <property type="match status" value="1"/>
</dbReference>
<feature type="region of interest" description="Disordered" evidence="1">
    <location>
        <begin position="795"/>
        <end position="816"/>
    </location>
</feature>
<dbReference type="Gene3D" id="1.10.472.80">
    <property type="entry name" value="Ypt/Rab-GAP domain of gyp1p, domain 3"/>
    <property type="match status" value="1"/>
</dbReference>
<dbReference type="Proteomes" id="UP001152646">
    <property type="component" value="Unassembled WGS sequence"/>
</dbReference>
<feature type="compositionally biased region" description="Basic and acidic residues" evidence="1">
    <location>
        <begin position="1016"/>
        <end position="1027"/>
    </location>
</feature>
<dbReference type="InterPro" id="IPR050302">
    <property type="entry name" value="Rab_GAP_TBC_domain"/>
</dbReference>
<comment type="caution">
    <text evidence="3">The sequence shown here is derived from an EMBL/GenBank/DDBJ whole genome shotgun (WGS) entry which is preliminary data.</text>
</comment>
<gene>
    <name evidence="3" type="ORF">PSALAMII_LOCUS6025</name>
</gene>
<dbReference type="Gene3D" id="1.10.8.270">
    <property type="entry name" value="putative rabgap domain of human tbc1 domain family member 14 like domains"/>
    <property type="match status" value="1"/>
</dbReference>
<feature type="domain" description="Rab-GAP TBC" evidence="2">
    <location>
        <begin position="289"/>
        <end position="494"/>
    </location>
</feature>
<protein>
    <recommendedName>
        <fullName evidence="2">Rab-GAP TBC domain-containing protein</fullName>
    </recommendedName>
</protein>
<dbReference type="FunFam" id="1.10.472.80:FF:000021">
    <property type="entry name" value="GTPase activating protein (Gyp2)"/>
    <property type="match status" value="1"/>
</dbReference>
<dbReference type="InterPro" id="IPR000195">
    <property type="entry name" value="Rab-GAP-TBC_dom"/>
</dbReference>
<name>A0A9W4JAU2_9EURO</name>
<reference evidence="3" key="1">
    <citation type="submission" date="2021-07" db="EMBL/GenBank/DDBJ databases">
        <authorList>
            <person name="Branca A.L. A."/>
        </authorList>
    </citation>
    <scope>NUCLEOTIDE SEQUENCE</scope>
</reference>
<feature type="compositionally biased region" description="Polar residues" evidence="1">
    <location>
        <begin position="883"/>
        <end position="903"/>
    </location>
</feature>
<feature type="region of interest" description="Disordered" evidence="1">
    <location>
        <begin position="874"/>
        <end position="911"/>
    </location>
</feature>
<dbReference type="Pfam" id="PF00566">
    <property type="entry name" value="RabGAP-TBC"/>
    <property type="match status" value="1"/>
</dbReference>
<dbReference type="PANTHER" id="PTHR47219:SF20">
    <property type="entry name" value="TBC1 DOMAIN FAMILY MEMBER 2B"/>
    <property type="match status" value="1"/>
</dbReference>
<feature type="region of interest" description="Disordered" evidence="1">
    <location>
        <begin position="107"/>
        <end position="127"/>
    </location>
</feature>
<evidence type="ECO:0000256" key="1">
    <source>
        <dbReference type="SAM" id="MobiDB-lite"/>
    </source>
</evidence>
<dbReference type="SUPFAM" id="SSF47923">
    <property type="entry name" value="Ypt/Rab-GAP domain of gyp1p"/>
    <property type="match status" value="2"/>
</dbReference>
<dbReference type="InterPro" id="IPR035969">
    <property type="entry name" value="Rab-GAP_TBC_sf"/>
</dbReference>
<feature type="compositionally biased region" description="Low complexity" evidence="1">
    <location>
        <begin position="107"/>
        <end position="119"/>
    </location>
</feature>
<organism evidence="3 4">
    <name type="scientific">Penicillium salamii</name>
    <dbReference type="NCBI Taxonomy" id="1612424"/>
    <lineage>
        <taxon>Eukaryota</taxon>
        <taxon>Fungi</taxon>
        <taxon>Dikarya</taxon>
        <taxon>Ascomycota</taxon>
        <taxon>Pezizomycotina</taxon>
        <taxon>Eurotiomycetes</taxon>
        <taxon>Eurotiomycetidae</taxon>
        <taxon>Eurotiales</taxon>
        <taxon>Aspergillaceae</taxon>
        <taxon>Penicillium</taxon>
    </lineage>
</organism>
<dbReference type="OrthoDB" id="17687at2759"/>
<sequence>MIPWSSFVQKAQSLIDPANFNIPTLSASDDNPSKASLFRQQFRLPDSQNPLQEITADLVLPLPNAPGSQADGSRKADRAGNTYTGRLHLSERFICFSTQPTSFLPSATTSASTTWTGQTHGTGPSGNGFTLPLSSIRRVERLHSASHVFSLALTTWNGLLHKQQEPNLAPQRLILQLVGSRQACERFCDTLKKGLREGMKEVENLRTVVTNLYSEYLLSGAKGKGLEGVEADGRQPPDAGLGLIFRYPGDARKLRDRSKMRLWGEYFRENGRNATLVRQPTFHKLIRVGLPNRLRGEIWELSSGSLFLRLRAPQLYEQTLAKFEGQESLAIDEIEKDLNRSLPEYPGFQSEEGIGRLRRVLTAYSWIDPEIGYCQAMNIVVAALLMYACPKRPCICINTNSTRYMSEAQAFSILSVLCDRLLPGYYSTTMYGTLLDQKVFESLVEKTMPVLWDHLTKSDVQLSVVSLPWFLSLYINSMPLVFAFRVLDVFFLEGPKVLFQVGLAILRVNGEELLETQDDGSFISVLKSYFSTLDESAHPRSENPKLRAITRFQELMVVAFKEFSGITHSTITETREKHKGAVLENIETFAKRTSIRNLGPESKRLSVDDLGTIYDRFYETLYQWQQHQRVLEEEKRLREKKKSQRLSILAPPADRQVGRVGLGPSPTHMDYDAFREFLAATSKWAVADSPGPSRKGSAGQSALWANRRQPADHEFMQRLYRKWSKNPEEGLNLQCVVNGLARLKGSPDIMNNINYFFDLYDDSGNGQVDREGILKISEALLFLSRRGFEGTITATPSVENLNTPADRDNGENSLTTDEKFLGSVSAFIRRCFEYADPSHPENLKANPPDATEEATAQLDAFAIGDDDEEEDLIDIEDSKPKESTTPQPESDTQDHNPSTSESANPALDPNNPLHITLPTFRMVVLADELLEQFFESYFPQSFHLSDHPHPAALAASSTMSSNLTTFSNIGSIRSSSTASAPVAGASGGIVPPGKGLRGVLDNIVTDGIRMAAEVKKRMDEAQRDLERNALGNRDDEDDEEDEDEYRRESNVMAGGISSWGAGAYSADTERRSVVRDADRDLLEGAEVLGGGKEERTSLLDGKDDTPRKPSGSQSRDGDVISKVVEFES</sequence>
<accession>A0A9W4JAU2</accession>
<evidence type="ECO:0000313" key="3">
    <source>
        <dbReference type="EMBL" id="CAG8381072.1"/>
    </source>
</evidence>